<evidence type="ECO:0000256" key="3">
    <source>
        <dbReference type="ARBA" id="ARBA00022989"/>
    </source>
</evidence>
<evidence type="ECO:0000256" key="1">
    <source>
        <dbReference type="ARBA" id="ARBA00004370"/>
    </source>
</evidence>
<dbReference type="PANTHER" id="PTHR33121">
    <property type="entry name" value="CYCLIC DI-GMP PHOSPHODIESTERASE PDEF"/>
    <property type="match status" value="1"/>
</dbReference>
<dbReference type="GO" id="GO:0052621">
    <property type="term" value="F:diguanylate cyclase activity"/>
    <property type="evidence" value="ECO:0007669"/>
    <property type="project" value="UniProtKB-EC"/>
</dbReference>
<dbReference type="GO" id="GO:0071111">
    <property type="term" value="F:cyclic-guanylate-specific phosphodiesterase activity"/>
    <property type="evidence" value="ECO:0007669"/>
    <property type="project" value="InterPro"/>
</dbReference>
<dbReference type="PROSITE" id="PS50839">
    <property type="entry name" value="CHASE"/>
    <property type="match status" value="1"/>
</dbReference>
<dbReference type="PANTHER" id="PTHR33121:SF70">
    <property type="entry name" value="SIGNALING PROTEIN YKOW"/>
    <property type="match status" value="1"/>
</dbReference>
<evidence type="ECO:0000256" key="4">
    <source>
        <dbReference type="ARBA" id="ARBA00023136"/>
    </source>
</evidence>
<dbReference type="SMART" id="SM01079">
    <property type="entry name" value="CHASE"/>
    <property type="match status" value="1"/>
</dbReference>
<reference evidence="7" key="1">
    <citation type="journal article" date="2021" name="PeerJ">
        <title>Extensive microbial diversity within the chicken gut microbiome revealed by metagenomics and culture.</title>
        <authorList>
            <person name="Gilroy R."/>
            <person name="Ravi A."/>
            <person name="Getino M."/>
            <person name="Pursley I."/>
            <person name="Horton D.L."/>
            <person name="Alikhan N.F."/>
            <person name="Baker D."/>
            <person name="Gharbi K."/>
            <person name="Hall N."/>
            <person name="Watson M."/>
            <person name="Adriaenssens E.M."/>
            <person name="Foster-Nyarko E."/>
            <person name="Jarju S."/>
            <person name="Secka A."/>
            <person name="Antonio M."/>
            <person name="Oren A."/>
            <person name="Chaudhuri R.R."/>
            <person name="La Ragione R."/>
            <person name="Hildebrand F."/>
            <person name="Pallen M.J."/>
        </authorList>
    </citation>
    <scope>NUCLEOTIDE SEQUENCE</scope>
    <source>
        <strain evidence="7">5032</strain>
    </source>
</reference>
<keyword evidence="2" id="KW-0812">Transmembrane</keyword>
<dbReference type="Pfam" id="PF03924">
    <property type="entry name" value="CHASE"/>
    <property type="match status" value="1"/>
</dbReference>
<evidence type="ECO:0000259" key="6">
    <source>
        <dbReference type="PROSITE" id="PS50887"/>
    </source>
</evidence>
<name>A0A9D2HQD0_9BACT</name>
<comment type="subcellular location">
    <subcellularLocation>
        <location evidence="1">Membrane</location>
    </subcellularLocation>
</comment>
<dbReference type="GO" id="GO:0016020">
    <property type="term" value="C:membrane"/>
    <property type="evidence" value="ECO:0007669"/>
    <property type="project" value="UniProtKB-SubCell"/>
</dbReference>
<dbReference type="Proteomes" id="UP000823821">
    <property type="component" value="Unassembled WGS sequence"/>
</dbReference>
<comment type="caution">
    <text evidence="7">The sequence shown here is derived from an EMBL/GenBank/DDBJ whole genome shotgun (WGS) entry which is preliminary data.</text>
</comment>
<dbReference type="AlphaFoldDB" id="A0A9D2HQD0"/>
<proteinExistence type="predicted"/>
<gene>
    <name evidence="7" type="ORF">H9784_08695</name>
</gene>
<dbReference type="GO" id="GO:0007165">
    <property type="term" value="P:signal transduction"/>
    <property type="evidence" value="ECO:0007669"/>
    <property type="project" value="UniProtKB-ARBA"/>
</dbReference>
<keyword evidence="7" id="KW-0548">Nucleotidyltransferase</keyword>
<dbReference type="EC" id="2.7.7.65" evidence="7"/>
<keyword evidence="3" id="KW-1133">Transmembrane helix</keyword>
<dbReference type="PROSITE" id="PS50887">
    <property type="entry name" value="GGDEF"/>
    <property type="match status" value="1"/>
</dbReference>
<feature type="domain" description="CHASE" evidence="5">
    <location>
        <begin position="117"/>
        <end position="193"/>
    </location>
</feature>
<keyword evidence="4" id="KW-0472">Membrane</keyword>
<dbReference type="InterPro" id="IPR000160">
    <property type="entry name" value="GGDEF_dom"/>
</dbReference>
<dbReference type="SUPFAM" id="SSF55073">
    <property type="entry name" value="Nucleotide cyclase"/>
    <property type="match status" value="1"/>
</dbReference>
<accession>A0A9D2HQD0</accession>
<dbReference type="SMART" id="SM00267">
    <property type="entry name" value="GGDEF"/>
    <property type="match status" value="1"/>
</dbReference>
<sequence length="433" mass="48168">MTIKKKALLAIIICSLFVLSLAGSLLVLNKLELRERQHCYGMAQSQLGCLTRQMGNAFNAARILAERCVLPDGGVTAFPQTARSLMIPDIIRAMQLAPDGRIVYVYPPLSLTKPPRDLFTEAAEKEDALNCRETGQPFIIGPIDLRQGGRGIIYRLPIYRGKESRTFWGFSSAILDLDRLLAQLHAAFGNLSDLRFALYRRGNNGKRIRLAGLEREALAAPLEISSIMPNGPWFLAIEPSGGWKPAWLTASLCGLSLLLSGLLSLLVCRFFGCLPQLASPIMADNRDPLTRCPNRSALLQDLSDWIASRDKFCLISLSLANFSALNGRYGYDTGERLILGMAQRLRSMMPRSARLYRTDTCIFALLLDRETTGPLMKTLNLQFARPLRLGSQEIACRPVLGIAQFPLDGHIPVRLLGKAEERRERDMREQPAD</sequence>
<evidence type="ECO:0000259" key="5">
    <source>
        <dbReference type="PROSITE" id="PS50839"/>
    </source>
</evidence>
<keyword evidence="7" id="KW-0808">Transferase</keyword>
<organism evidence="7 8">
    <name type="scientific">Candidatus Desulfovibrio intestinavium</name>
    <dbReference type="NCBI Taxonomy" id="2838534"/>
    <lineage>
        <taxon>Bacteria</taxon>
        <taxon>Pseudomonadati</taxon>
        <taxon>Thermodesulfobacteriota</taxon>
        <taxon>Desulfovibrionia</taxon>
        <taxon>Desulfovibrionales</taxon>
        <taxon>Desulfovibrionaceae</taxon>
        <taxon>Desulfovibrio</taxon>
    </lineage>
</organism>
<feature type="domain" description="GGDEF" evidence="6">
    <location>
        <begin position="310"/>
        <end position="433"/>
    </location>
</feature>
<reference evidence="7" key="2">
    <citation type="submission" date="2021-04" db="EMBL/GenBank/DDBJ databases">
        <authorList>
            <person name="Gilroy R."/>
        </authorList>
    </citation>
    <scope>NUCLEOTIDE SEQUENCE</scope>
    <source>
        <strain evidence="7">5032</strain>
    </source>
</reference>
<dbReference type="Gene3D" id="3.30.70.270">
    <property type="match status" value="1"/>
</dbReference>
<evidence type="ECO:0000256" key="2">
    <source>
        <dbReference type="ARBA" id="ARBA00022692"/>
    </source>
</evidence>
<evidence type="ECO:0000313" key="7">
    <source>
        <dbReference type="EMBL" id="HJA79623.1"/>
    </source>
</evidence>
<dbReference type="InterPro" id="IPR042240">
    <property type="entry name" value="CHASE_sf"/>
</dbReference>
<protein>
    <submittedName>
        <fullName evidence="7">Diguanylate cyclase</fullName>
        <ecNumber evidence="7">2.7.7.65</ecNumber>
    </submittedName>
</protein>
<dbReference type="InterPro" id="IPR006189">
    <property type="entry name" value="CHASE_dom"/>
</dbReference>
<dbReference type="Pfam" id="PF00990">
    <property type="entry name" value="GGDEF"/>
    <property type="match status" value="1"/>
</dbReference>
<dbReference type="EMBL" id="DWZD01000047">
    <property type="protein sequence ID" value="HJA79623.1"/>
    <property type="molecule type" value="Genomic_DNA"/>
</dbReference>
<evidence type="ECO:0000313" key="8">
    <source>
        <dbReference type="Proteomes" id="UP000823821"/>
    </source>
</evidence>
<dbReference type="InterPro" id="IPR043128">
    <property type="entry name" value="Rev_trsase/Diguanyl_cyclase"/>
</dbReference>
<dbReference type="InterPro" id="IPR029787">
    <property type="entry name" value="Nucleotide_cyclase"/>
</dbReference>
<dbReference type="Gene3D" id="3.30.450.350">
    <property type="entry name" value="CHASE domain"/>
    <property type="match status" value="1"/>
</dbReference>
<dbReference type="InterPro" id="IPR050706">
    <property type="entry name" value="Cyclic-di-GMP_PDE-like"/>
</dbReference>